<evidence type="ECO:0000313" key="1">
    <source>
        <dbReference type="EMBL" id="MBK5898496.1"/>
    </source>
</evidence>
<name>A0ABS1J2X4_9FIRM</name>
<sequence length="84" mass="9880">MTLVELFGKYYNGELTNEEEIKRIFKEEVNYFSVIHPTDITDDGLYSIGDDNALLDVEVEYENYEDFYNKLDSFLDIIFTDSSL</sequence>
<gene>
    <name evidence="1" type="ORF">JJN12_11995</name>
</gene>
<organism evidence="1 2">
    <name type="scientific">Catonella massiliensis</name>
    <dbReference type="NCBI Taxonomy" id="2799636"/>
    <lineage>
        <taxon>Bacteria</taxon>
        <taxon>Bacillati</taxon>
        <taxon>Bacillota</taxon>
        <taxon>Clostridia</taxon>
        <taxon>Lachnospirales</taxon>
        <taxon>Lachnospiraceae</taxon>
        <taxon>Catonella</taxon>
    </lineage>
</organism>
<comment type="caution">
    <text evidence="1">The sequence shown here is derived from an EMBL/GenBank/DDBJ whole genome shotgun (WGS) entry which is preliminary data.</text>
</comment>
<accession>A0ABS1J2X4</accession>
<protein>
    <submittedName>
        <fullName evidence="1">Uncharacterized protein</fullName>
    </submittedName>
</protein>
<dbReference type="Proteomes" id="UP000604730">
    <property type="component" value="Unassembled WGS sequence"/>
</dbReference>
<reference evidence="1 2" key="1">
    <citation type="submission" date="2021-01" db="EMBL/GenBank/DDBJ databases">
        <title>Isolation and description of Catonella massiliensis sp. nov., a novel Catonella species, isolated from a stable periodontitis subject.</title>
        <authorList>
            <person name="Antezack A."/>
            <person name="Boxberger M."/>
            <person name="La Scola B."/>
            <person name="Monnet-Corti V."/>
        </authorList>
    </citation>
    <scope>NUCLEOTIDE SEQUENCE [LARGE SCALE GENOMIC DNA]</scope>
    <source>
        <strain evidence="1 2">Marseille-Q4567</strain>
    </source>
</reference>
<dbReference type="EMBL" id="JAEPRJ010000001">
    <property type="protein sequence ID" value="MBK5898496.1"/>
    <property type="molecule type" value="Genomic_DNA"/>
</dbReference>
<keyword evidence="2" id="KW-1185">Reference proteome</keyword>
<proteinExistence type="predicted"/>
<dbReference type="RefSeq" id="WP_208429910.1">
    <property type="nucleotide sequence ID" value="NZ_JAEPRJ010000001.1"/>
</dbReference>
<evidence type="ECO:0000313" key="2">
    <source>
        <dbReference type="Proteomes" id="UP000604730"/>
    </source>
</evidence>